<accession>A0AAU7D2F3</accession>
<proteinExistence type="predicted"/>
<dbReference type="KEGG" id="epl:P4G45_09090"/>
<reference evidence="2" key="1">
    <citation type="submission" date="2023-03" db="EMBL/GenBank/DDBJ databases">
        <title>Edaphobacter sp.</title>
        <authorList>
            <person name="Huber K.J."/>
            <person name="Papendorf J."/>
            <person name="Pilke C."/>
            <person name="Bunk B."/>
            <person name="Sproeer C."/>
            <person name="Pester M."/>
        </authorList>
    </citation>
    <scope>NUCLEOTIDE SEQUENCE</scope>
    <source>
        <strain evidence="1">DSM 109919</strain>
        <strain evidence="2">DSM 109920</strain>
    </source>
</reference>
<gene>
    <name evidence="1" type="ORF">P4G45_09090</name>
    <name evidence="2" type="ORF">P8936_09550</name>
</gene>
<dbReference type="EMBL" id="CP121194">
    <property type="protein sequence ID" value="XBH08652.1"/>
    <property type="molecule type" value="Genomic_DNA"/>
</dbReference>
<evidence type="ECO:0000313" key="1">
    <source>
        <dbReference type="EMBL" id="XBH08652.1"/>
    </source>
</evidence>
<accession>A0AAU7CU39</accession>
<dbReference type="RefSeq" id="WP_348266162.1">
    <property type="nucleotide sequence ID" value="NZ_CP121194.1"/>
</dbReference>
<sequence length="78" mass="8493">MLSIEAFFPADKETDIVAAAQINFRDEQAVAEVFSAPRIEELLGDRTNYTGPDAVAELTYSTLVPDLARFSGVEVQAT</sequence>
<dbReference type="AlphaFoldDB" id="A0AAU7D2F3"/>
<organism evidence="2">
    <name type="scientific">Edaphobacter paludis</name>
    <dbReference type="NCBI Taxonomy" id="3035702"/>
    <lineage>
        <taxon>Bacteria</taxon>
        <taxon>Pseudomonadati</taxon>
        <taxon>Acidobacteriota</taxon>
        <taxon>Terriglobia</taxon>
        <taxon>Terriglobales</taxon>
        <taxon>Acidobacteriaceae</taxon>
        <taxon>Edaphobacter</taxon>
    </lineage>
</organism>
<protein>
    <submittedName>
        <fullName evidence="2">Uncharacterized protein</fullName>
    </submittedName>
</protein>
<name>A0AAU7D2F3_9BACT</name>
<evidence type="ECO:0000313" key="2">
    <source>
        <dbReference type="EMBL" id="XBH11959.1"/>
    </source>
</evidence>
<dbReference type="EMBL" id="CP121195">
    <property type="protein sequence ID" value="XBH11959.1"/>
    <property type="molecule type" value="Genomic_DNA"/>
</dbReference>